<dbReference type="Gene3D" id="3.20.20.300">
    <property type="entry name" value="Glycoside hydrolase, family 3, N-terminal domain"/>
    <property type="match status" value="1"/>
</dbReference>
<dbReference type="SUPFAM" id="SSF52279">
    <property type="entry name" value="Beta-D-glucan exohydrolase, C-terminal domain"/>
    <property type="match status" value="1"/>
</dbReference>
<feature type="domain" description="Fibronectin type III-like" evidence="11">
    <location>
        <begin position="645"/>
        <end position="714"/>
    </location>
</feature>
<dbReference type="HOGENOM" id="CLU_004542_2_3_1"/>
<dbReference type="InterPro" id="IPR026891">
    <property type="entry name" value="Fn3-like"/>
</dbReference>
<comment type="pathway">
    <text evidence="2">Glycan metabolism; cellulose degradation.</text>
</comment>
<dbReference type="OrthoDB" id="416222at2759"/>
<reference evidence="13" key="1">
    <citation type="journal article" date="2014" name="Proc. Natl. Acad. Sci. U.S.A.">
        <title>Extensive sampling of basidiomycete genomes demonstrates inadequacy of the white-rot/brown-rot paradigm for wood decay fungi.</title>
        <authorList>
            <person name="Riley R."/>
            <person name="Salamov A.A."/>
            <person name="Brown D.W."/>
            <person name="Nagy L.G."/>
            <person name="Floudas D."/>
            <person name="Held B.W."/>
            <person name="Levasseur A."/>
            <person name="Lombard V."/>
            <person name="Morin E."/>
            <person name="Otillar R."/>
            <person name="Lindquist E.A."/>
            <person name="Sun H."/>
            <person name="LaButti K.M."/>
            <person name="Schmutz J."/>
            <person name="Jabbour D."/>
            <person name="Luo H."/>
            <person name="Baker S.E."/>
            <person name="Pisabarro A.G."/>
            <person name="Walton J.D."/>
            <person name="Blanchette R.A."/>
            <person name="Henrissat B."/>
            <person name="Martin F."/>
            <person name="Cullen D."/>
            <person name="Hibbett D.S."/>
            <person name="Grigoriev I.V."/>
        </authorList>
    </citation>
    <scope>NUCLEOTIDE SEQUENCE [LARGE SCALE GENOMIC DNA]</scope>
    <source>
        <strain evidence="13">MUCL 33604</strain>
    </source>
</reference>
<dbReference type="STRING" id="933084.A0A067QA39"/>
<evidence type="ECO:0000256" key="6">
    <source>
        <dbReference type="ARBA" id="ARBA00023001"/>
    </source>
</evidence>
<evidence type="ECO:0000256" key="5">
    <source>
        <dbReference type="ARBA" id="ARBA00022801"/>
    </source>
</evidence>
<dbReference type="PRINTS" id="PR00133">
    <property type="entry name" value="GLHYDRLASE3"/>
</dbReference>
<keyword evidence="8" id="KW-0119">Carbohydrate metabolism</keyword>
<keyword evidence="13" id="KW-1185">Reference proteome</keyword>
<evidence type="ECO:0000256" key="8">
    <source>
        <dbReference type="ARBA" id="ARBA00023277"/>
    </source>
</evidence>
<gene>
    <name evidence="12" type="ORF">JAAARDRAFT_119321</name>
</gene>
<name>A0A067QA39_9AGAM</name>
<dbReference type="SMART" id="SM01217">
    <property type="entry name" value="Fn3_like"/>
    <property type="match status" value="1"/>
</dbReference>
<dbReference type="Pfam" id="PF00933">
    <property type="entry name" value="Glyco_hydro_3"/>
    <property type="match status" value="1"/>
</dbReference>
<dbReference type="InterPro" id="IPR013783">
    <property type="entry name" value="Ig-like_fold"/>
</dbReference>
<dbReference type="Gene3D" id="2.60.40.10">
    <property type="entry name" value="Immunoglobulins"/>
    <property type="match status" value="1"/>
</dbReference>
<dbReference type="PANTHER" id="PTHR42715:SF2">
    <property type="entry name" value="BETA-GLUCOSIDASE F-RELATED"/>
    <property type="match status" value="1"/>
</dbReference>
<dbReference type="AlphaFoldDB" id="A0A067QA39"/>
<evidence type="ECO:0000259" key="11">
    <source>
        <dbReference type="SMART" id="SM01217"/>
    </source>
</evidence>
<keyword evidence="6" id="KW-0136">Cellulose degradation</keyword>
<evidence type="ECO:0000256" key="2">
    <source>
        <dbReference type="ARBA" id="ARBA00004987"/>
    </source>
</evidence>
<feature type="non-terminal residue" evidence="12">
    <location>
        <position position="1"/>
    </location>
</feature>
<dbReference type="Gene3D" id="3.40.50.1700">
    <property type="entry name" value="Glycoside hydrolase family 3 C-terminal domain"/>
    <property type="match status" value="1"/>
</dbReference>
<sequence>SPTVLSPEWDQAYTKAEAALAKLTLEEKVQLATAPCIGNTVAISSIHFPGLCLQDSALGVRNTQGNSAFPAGINVAATFNRTLMRQRGVAMGQEFRGKGVHVQLGPDMNMMRAPAAGRAWEGFGGDPYLSGESAYETILGIQSQGVQAVAKHFLNNEQEHSRMWSSSNVDDRTQHEIYLHPFLRSVQANVAAVMCSYINGTYACENNGTLRGYLKDEMGFRGCTYLSIRPTHWVATHSTGSASAGLDMTMPGDVFPGSIVSYFGASLVHAVTSGDIPESVVDDMATLILAGWYLLGQDLNYPEVSLGPTGPDVQGDHASLIRTIGAASTVLLKNHNHTLPLSAPQSIAVIGSGAGPNPSGPNACVDRSCDVGTLGMGWGSGTANYPYLVTPLDAIQARAKVDGSSVSSSLSDSDLNAAAKAAKGASIAFVFITADSGEQSYDVEGNWGDRNDLQAWHNGDALVESVARVNNNTVVVVNAVGPVIVESWVNNPNVTGLVWSGLPGQEAGKFQMYSIISYGNALVDVLYGDYNPSGRLPYTIGKKISDYAAQVDYTLLVATVEIPYSEGLFIDYRHFDAVGILPRFEFGFGLSYTTFDYSALNISGLPLVDCPYTPGPGSSLDPCLHEEVISVNFTLRNNGTSGGHETPQLYLSPPLAANSPPYILKGFDSVFLVPGESRIVSFTLSRYSLSIWNVVTQRWEIPKGTTGVGVGASSRDRRLVGSMVL</sequence>
<dbReference type="InterPro" id="IPR036881">
    <property type="entry name" value="Glyco_hydro_3_C_sf"/>
</dbReference>
<dbReference type="EMBL" id="KL197710">
    <property type="protein sequence ID" value="KDQ63844.1"/>
    <property type="molecule type" value="Genomic_DNA"/>
</dbReference>
<dbReference type="PANTHER" id="PTHR42715">
    <property type="entry name" value="BETA-GLUCOSIDASE"/>
    <property type="match status" value="1"/>
</dbReference>
<dbReference type="GO" id="GO:0030245">
    <property type="term" value="P:cellulose catabolic process"/>
    <property type="evidence" value="ECO:0007669"/>
    <property type="project" value="UniProtKB-KW"/>
</dbReference>
<dbReference type="InterPro" id="IPR050288">
    <property type="entry name" value="Cellulose_deg_GH3"/>
</dbReference>
<evidence type="ECO:0000256" key="1">
    <source>
        <dbReference type="ARBA" id="ARBA00000448"/>
    </source>
</evidence>
<evidence type="ECO:0000256" key="10">
    <source>
        <dbReference type="ARBA" id="ARBA00023326"/>
    </source>
</evidence>
<evidence type="ECO:0000313" key="13">
    <source>
        <dbReference type="Proteomes" id="UP000027265"/>
    </source>
</evidence>
<dbReference type="InterPro" id="IPR036962">
    <property type="entry name" value="Glyco_hydro_3_N_sf"/>
</dbReference>
<dbReference type="InParanoid" id="A0A067QA39"/>
<dbReference type="FunFam" id="3.20.20.300:FF:000002">
    <property type="entry name" value="Probable beta-glucosidase"/>
    <property type="match status" value="1"/>
</dbReference>
<dbReference type="GO" id="GO:0008422">
    <property type="term" value="F:beta-glucosidase activity"/>
    <property type="evidence" value="ECO:0007669"/>
    <property type="project" value="UniProtKB-EC"/>
</dbReference>
<comment type="similarity">
    <text evidence="3">Belongs to the glycosyl hydrolase 3 family.</text>
</comment>
<evidence type="ECO:0000256" key="7">
    <source>
        <dbReference type="ARBA" id="ARBA00023180"/>
    </source>
</evidence>
<keyword evidence="7" id="KW-0325">Glycoprotein</keyword>
<dbReference type="SUPFAM" id="SSF51445">
    <property type="entry name" value="(Trans)glycosidases"/>
    <property type="match status" value="1"/>
</dbReference>
<dbReference type="Proteomes" id="UP000027265">
    <property type="component" value="Unassembled WGS sequence"/>
</dbReference>
<keyword evidence="5 12" id="KW-0378">Hydrolase</keyword>
<evidence type="ECO:0000256" key="9">
    <source>
        <dbReference type="ARBA" id="ARBA00023295"/>
    </source>
</evidence>
<dbReference type="EC" id="3.2.1.21" evidence="4"/>
<evidence type="ECO:0000256" key="3">
    <source>
        <dbReference type="ARBA" id="ARBA00005336"/>
    </source>
</evidence>
<evidence type="ECO:0000256" key="4">
    <source>
        <dbReference type="ARBA" id="ARBA00012744"/>
    </source>
</evidence>
<keyword evidence="10" id="KW-0624">Polysaccharide degradation</keyword>
<dbReference type="InterPro" id="IPR002772">
    <property type="entry name" value="Glyco_hydro_3_C"/>
</dbReference>
<keyword evidence="9" id="KW-0326">Glycosidase</keyword>
<dbReference type="InterPro" id="IPR001764">
    <property type="entry name" value="Glyco_hydro_3_N"/>
</dbReference>
<evidence type="ECO:0000313" key="12">
    <source>
        <dbReference type="EMBL" id="KDQ63844.1"/>
    </source>
</evidence>
<dbReference type="Pfam" id="PF01915">
    <property type="entry name" value="Glyco_hydro_3_C"/>
    <property type="match status" value="1"/>
</dbReference>
<protein>
    <recommendedName>
        <fullName evidence="4">beta-glucosidase</fullName>
        <ecNumber evidence="4">3.2.1.21</ecNumber>
    </recommendedName>
</protein>
<dbReference type="InterPro" id="IPR017853">
    <property type="entry name" value="GH"/>
</dbReference>
<comment type="catalytic activity">
    <reaction evidence="1">
        <text>Hydrolysis of terminal, non-reducing beta-D-glucosyl residues with release of beta-D-glucose.</text>
        <dbReference type="EC" id="3.2.1.21"/>
    </reaction>
</comment>
<proteinExistence type="inferred from homology"/>
<dbReference type="FunFam" id="3.40.50.1700:FF:000003">
    <property type="entry name" value="Probable beta-glucosidase"/>
    <property type="match status" value="1"/>
</dbReference>
<dbReference type="Pfam" id="PF14310">
    <property type="entry name" value="Fn3-like"/>
    <property type="match status" value="1"/>
</dbReference>
<accession>A0A067QA39</accession>
<organism evidence="12 13">
    <name type="scientific">Jaapia argillacea MUCL 33604</name>
    <dbReference type="NCBI Taxonomy" id="933084"/>
    <lineage>
        <taxon>Eukaryota</taxon>
        <taxon>Fungi</taxon>
        <taxon>Dikarya</taxon>
        <taxon>Basidiomycota</taxon>
        <taxon>Agaricomycotina</taxon>
        <taxon>Agaricomycetes</taxon>
        <taxon>Agaricomycetidae</taxon>
        <taxon>Jaapiales</taxon>
        <taxon>Jaapiaceae</taxon>
        <taxon>Jaapia</taxon>
    </lineage>
</organism>